<evidence type="ECO:0000256" key="1">
    <source>
        <dbReference type="SAM" id="Coils"/>
    </source>
</evidence>
<name>A0A0N5A2H6_PARTI</name>
<evidence type="ECO:0000256" key="2">
    <source>
        <dbReference type="SAM" id="SignalP"/>
    </source>
</evidence>
<dbReference type="InterPro" id="IPR052823">
    <property type="entry name" value="SXP/RAL-2_related"/>
</dbReference>
<keyword evidence="1" id="KW-0175">Coiled coil</keyword>
<dbReference type="PANTHER" id="PTHR21593">
    <property type="entry name" value="PRION-LIKE- Q/N-RICH -DOMAIN-BEARING PROTEIN PROTEIN"/>
    <property type="match status" value="1"/>
</dbReference>
<feature type="domain" description="SXP/RAL-2 family protein Ani s 5-like cation-binding" evidence="3">
    <location>
        <begin position="33"/>
        <end position="134"/>
    </location>
</feature>
<keyword evidence="4" id="KW-1185">Reference proteome</keyword>
<dbReference type="PANTHER" id="PTHR21593:SF36">
    <property type="entry name" value="DUF148 DOMAIN-CONTAINING PROTEIN-RELATED"/>
    <property type="match status" value="1"/>
</dbReference>
<proteinExistence type="predicted"/>
<organism evidence="4 5">
    <name type="scientific">Parastrongyloides trichosuri</name>
    <name type="common">Possum-specific nematode worm</name>
    <dbReference type="NCBI Taxonomy" id="131310"/>
    <lineage>
        <taxon>Eukaryota</taxon>
        <taxon>Metazoa</taxon>
        <taxon>Ecdysozoa</taxon>
        <taxon>Nematoda</taxon>
        <taxon>Chromadorea</taxon>
        <taxon>Rhabditida</taxon>
        <taxon>Tylenchina</taxon>
        <taxon>Panagrolaimomorpha</taxon>
        <taxon>Strongyloidoidea</taxon>
        <taxon>Strongyloididae</taxon>
        <taxon>Parastrongyloides</taxon>
    </lineage>
</organism>
<accession>A0A0N5A2H6</accession>
<reference evidence="5" key="1">
    <citation type="submission" date="2017-02" db="UniProtKB">
        <authorList>
            <consortium name="WormBaseParasite"/>
        </authorList>
    </citation>
    <scope>IDENTIFICATION</scope>
</reference>
<dbReference type="AlphaFoldDB" id="A0A0N5A2H6"/>
<feature type="signal peptide" evidence="2">
    <location>
        <begin position="1"/>
        <end position="19"/>
    </location>
</feature>
<feature type="chain" id="PRO_5005892655" evidence="2">
    <location>
        <begin position="20"/>
        <end position="167"/>
    </location>
</feature>
<evidence type="ECO:0000259" key="3">
    <source>
        <dbReference type="Pfam" id="PF02520"/>
    </source>
</evidence>
<feature type="coiled-coil region" evidence="1">
    <location>
        <begin position="60"/>
        <end position="95"/>
    </location>
</feature>
<keyword evidence="2" id="KW-0732">Signal</keyword>
<dbReference type="SUPFAM" id="SSF47162">
    <property type="entry name" value="Apolipoprotein"/>
    <property type="match status" value="1"/>
</dbReference>
<evidence type="ECO:0000313" key="4">
    <source>
        <dbReference type="Proteomes" id="UP000038045"/>
    </source>
</evidence>
<evidence type="ECO:0000313" key="5">
    <source>
        <dbReference type="WBParaSite" id="PTRK_0001583900.1"/>
    </source>
</evidence>
<dbReference type="InterPro" id="IPR003677">
    <property type="entry name" value="ANIS5_cation-bd"/>
</dbReference>
<dbReference type="WBParaSite" id="PTRK_0001583900.1">
    <property type="protein sequence ID" value="PTRK_0001583900.1"/>
    <property type="gene ID" value="PTRK_0001583900"/>
</dbReference>
<sequence length="167" mass="19186">MKVFIFAIISIGTLVSSLADDEMPQFVNEMSKEGRNKFEALMTEENKTKVQINNDILDIISNESDNVKKAFEEANSKKNEHEKELKQKLQEMKNNLSPEAQNVISKIDGIVSDMNITKKQEMEQITEAINSITDDNTKLELEELRKKIYKRDVGCEDVQEELGSWNK</sequence>
<dbReference type="Proteomes" id="UP000038045">
    <property type="component" value="Unplaced"/>
</dbReference>
<dbReference type="Pfam" id="PF02520">
    <property type="entry name" value="ANIS5_cation-bd"/>
    <property type="match status" value="1"/>
</dbReference>
<protein>
    <submittedName>
        <fullName evidence="5">DUF148 domain-containing protein</fullName>
    </submittedName>
</protein>